<gene>
    <name evidence="7" type="ORF">N0V89_000790</name>
</gene>
<dbReference type="EMBL" id="JAPEUX010000001">
    <property type="protein sequence ID" value="KAJ4360230.1"/>
    <property type="molecule type" value="Genomic_DNA"/>
</dbReference>
<keyword evidence="3" id="KW-0805">Transcription regulation</keyword>
<dbReference type="Proteomes" id="UP001140513">
    <property type="component" value="Unassembled WGS sequence"/>
</dbReference>
<evidence type="ECO:0000256" key="1">
    <source>
        <dbReference type="ARBA" id="ARBA00022723"/>
    </source>
</evidence>
<keyword evidence="4" id="KW-0238">DNA-binding</keyword>
<keyword evidence="8" id="KW-1185">Reference proteome</keyword>
<keyword evidence="1" id="KW-0479">Metal-binding</keyword>
<name>A0A9W9CG65_9PLEO</name>
<dbReference type="OrthoDB" id="2593732at2759"/>
<evidence type="ECO:0000256" key="2">
    <source>
        <dbReference type="ARBA" id="ARBA00022833"/>
    </source>
</evidence>
<dbReference type="GeneID" id="80904320"/>
<dbReference type="PANTHER" id="PTHR36206:SF12">
    <property type="entry name" value="ASPERCRYPTIN BIOSYNTHESIS CLUSTER-SPECIFIC TRANSCRIPTION REGULATOR ATNN-RELATED"/>
    <property type="match status" value="1"/>
</dbReference>
<proteinExistence type="predicted"/>
<keyword evidence="2" id="KW-0862">Zinc</keyword>
<comment type="caution">
    <text evidence="7">The sequence shown here is derived from an EMBL/GenBank/DDBJ whole genome shotgun (WGS) entry which is preliminary data.</text>
</comment>
<dbReference type="InterPro" id="IPR052360">
    <property type="entry name" value="Transcr_Regulatory_Proteins"/>
</dbReference>
<keyword evidence="5" id="KW-0804">Transcription</keyword>
<evidence type="ECO:0000256" key="5">
    <source>
        <dbReference type="ARBA" id="ARBA00023163"/>
    </source>
</evidence>
<organism evidence="7 8">
    <name type="scientific">Didymosphaeria variabile</name>
    <dbReference type="NCBI Taxonomy" id="1932322"/>
    <lineage>
        <taxon>Eukaryota</taxon>
        <taxon>Fungi</taxon>
        <taxon>Dikarya</taxon>
        <taxon>Ascomycota</taxon>
        <taxon>Pezizomycotina</taxon>
        <taxon>Dothideomycetes</taxon>
        <taxon>Pleosporomycetidae</taxon>
        <taxon>Pleosporales</taxon>
        <taxon>Massarineae</taxon>
        <taxon>Didymosphaeriaceae</taxon>
        <taxon>Didymosphaeria</taxon>
    </lineage>
</organism>
<evidence type="ECO:0000256" key="3">
    <source>
        <dbReference type="ARBA" id="ARBA00023015"/>
    </source>
</evidence>
<sequence>MTLIQPRTATTTAEGSAEERSFAYFRRNTSAQFAAPFGNEFWESLVLQIGERERCVKQAIVALGALHESFMEEHLVPHLRSPLPPYPLHKPSWNLTNLATKSYTSALRGLKEYILPGTFAGLHIPLLCCILFTSFEWLRGSYAAATTHLKSGLYILRQWSSSASTNTPTAHFIRKQLAPMFVRLSIQARTFSQDIVPVPWLSNGLIAPLAADVIQKDEEHIRAARNALDVLCGEVYLDSSSQNLFSRDFNISQPASFDFSLRLGKWLTEYHEHLLPLSSPPPDDSRPENVNLTLWYTILSLLQATSWIADPMALDKYTAQFRQIVDLARLLSWSSSSPPLIPREHRANSEVLGSSRFRIDMEIVPMLYHVASKCRHPALRREAIVLLRSGASREGLWDGWAAATLAEDIMTTEEEGSNGAEMCGPEGIPQGQRVIKLEEVTDLQARTTRVRFQKFGEDDYGKWKTLTW</sequence>
<dbReference type="GO" id="GO:0003677">
    <property type="term" value="F:DNA binding"/>
    <property type="evidence" value="ECO:0007669"/>
    <property type="project" value="UniProtKB-KW"/>
</dbReference>
<dbReference type="PANTHER" id="PTHR36206">
    <property type="entry name" value="ASPERCRYPTIN BIOSYNTHESIS CLUSTER-SPECIFIC TRANSCRIPTION REGULATOR ATNN-RELATED"/>
    <property type="match status" value="1"/>
</dbReference>
<protein>
    <submittedName>
        <fullName evidence="7">Uncharacterized protein</fullName>
    </submittedName>
</protein>
<evidence type="ECO:0000256" key="4">
    <source>
        <dbReference type="ARBA" id="ARBA00023125"/>
    </source>
</evidence>
<reference evidence="7" key="1">
    <citation type="submission" date="2022-10" db="EMBL/GenBank/DDBJ databases">
        <title>Tapping the CABI collections for fungal endophytes: first genome assemblies for Collariella, Neodidymelliopsis, Ascochyta clinopodiicola, Didymella pomorum, Didymosphaeria variabile, Neocosmospora piperis and Neocucurbitaria cava.</title>
        <authorList>
            <person name="Hill R."/>
        </authorList>
    </citation>
    <scope>NUCLEOTIDE SEQUENCE</scope>
    <source>
        <strain evidence="7">IMI 356815</strain>
    </source>
</reference>
<keyword evidence="6" id="KW-0539">Nucleus</keyword>
<evidence type="ECO:0000313" key="8">
    <source>
        <dbReference type="Proteomes" id="UP001140513"/>
    </source>
</evidence>
<evidence type="ECO:0000256" key="6">
    <source>
        <dbReference type="ARBA" id="ARBA00023242"/>
    </source>
</evidence>
<dbReference type="GO" id="GO:0046872">
    <property type="term" value="F:metal ion binding"/>
    <property type="evidence" value="ECO:0007669"/>
    <property type="project" value="UniProtKB-KW"/>
</dbReference>
<dbReference type="RefSeq" id="XP_056076432.1">
    <property type="nucleotide sequence ID" value="XM_056209610.1"/>
</dbReference>
<dbReference type="AlphaFoldDB" id="A0A9W9CG65"/>
<evidence type="ECO:0000313" key="7">
    <source>
        <dbReference type="EMBL" id="KAJ4360230.1"/>
    </source>
</evidence>
<accession>A0A9W9CG65</accession>